<dbReference type="InterPro" id="IPR041049">
    <property type="entry name" value="DUF5615"/>
</dbReference>
<protein>
    <submittedName>
        <fullName evidence="2">DUF5615 family PIN-like protein</fullName>
    </submittedName>
</protein>
<dbReference type="Proteomes" id="UP000703590">
    <property type="component" value="Unassembled WGS sequence"/>
</dbReference>
<evidence type="ECO:0000259" key="1">
    <source>
        <dbReference type="Pfam" id="PF18480"/>
    </source>
</evidence>
<reference evidence="2" key="1">
    <citation type="submission" date="2021-02" db="EMBL/GenBank/DDBJ databases">
        <title>Sulfurospirillum tamanensis sp. nov.</title>
        <authorList>
            <person name="Frolova A."/>
            <person name="Merkel A."/>
            <person name="Slobodkin A."/>
        </authorList>
    </citation>
    <scope>NUCLEOTIDE SEQUENCE</scope>
    <source>
        <strain evidence="2">T05b</strain>
    </source>
</reference>
<sequence>MWKYARKNGYTIVTKDSDFNELAISRGSPPKIIWIKIGNCRVNDIVQLLKENHHGMIEFLEDEFSAIFEI</sequence>
<gene>
    <name evidence="2" type="ORF">JWV37_02190</name>
</gene>
<reference evidence="2" key="2">
    <citation type="submission" date="2021-02" db="EMBL/GenBank/DDBJ databases">
        <authorList>
            <person name="Merkel A.Y."/>
        </authorList>
    </citation>
    <scope>NUCLEOTIDE SEQUENCE</scope>
    <source>
        <strain evidence="2">T05b</strain>
    </source>
</reference>
<keyword evidence="3" id="KW-1185">Reference proteome</keyword>
<dbReference type="RefSeq" id="WP_205458140.1">
    <property type="nucleotide sequence ID" value="NZ_JAFHKK010000003.1"/>
</dbReference>
<comment type="caution">
    <text evidence="2">The sequence shown here is derived from an EMBL/GenBank/DDBJ whole genome shotgun (WGS) entry which is preliminary data.</text>
</comment>
<organism evidence="2 3">
    <name type="scientific">Sulfurospirillum tamanense</name>
    <dbReference type="NCBI Taxonomy" id="2813362"/>
    <lineage>
        <taxon>Bacteria</taxon>
        <taxon>Pseudomonadati</taxon>
        <taxon>Campylobacterota</taxon>
        <taxon>Epsilonproteobacteria</taxon>
        <taxon>Campylobacterales</taxon>
        <taxon>Sulfurospirillaceae</taxon>
        <taxon>Sulfurospirillum</taxon>
    </lineage>
</organism>
<proteinExistence type="predicted"/>
<dbReference type="EMBL" id="JAFHKK010000003">
    <property type="protein sequence ID" value="MBN2963576.1"/>
    <property type="molecule type" value="Genomic_DNA"/>
</dbReference>
<feature type="domain" description="DUF5615" evidence="1">
    <location>
        <begin position="2"/>
        <end position="64"/>
    </location>
</feature>
<evidence type="ECO:0000313" key="3">
    <source>
        <dbReference type="Proteomes" id="UP000703590"/>
    </source>
</evidence>
<name>A0ABS2WPM6_9BACT</name>
<evidence type="ECO:0000313" key="2">
    <source>
        <dbReference type="EMBL" id="MBN2963576.1"/>
    </source>
</evidence>
<accession>A0ABS2WPM6</accession>
<dbReference type="Pfam" id="PF18480">
    <property type="entry name" value="DUF5615"/>
    <property type="match status" value="1"/>
</dbReference>